<feature type="region of interest" description="Disordered" evidence="2">
    <location>
        <begin position="455"/>
        <end position="540"/>
    </location>
</feature>
<comment type="caution">
    <text evidence="3">The sequence shown here is derived from an EMBL/GenBank/DDBJ whole genome shotgun (WGS) entry which is preliminary data.</text>
</comment>
<dbReference type="OrthoDB" id="188741at2759"/>
<protein>
    <submittedName>
        <fullName evidence="3">Putative coiled-coil domain-containing protein 40-like</fullName>
    </submittedName>
</protein>
<dbReference type="STRING" id="6689.A0A423SQ80"/>
<gene>
    <name evidence="3" type="ORF">C7M84_015664</name>
</gene>
<feature type="compositionally biased region" description="Basic and acidic residues" evidence="2">
    <location>
        <begin position="455"/>
        <end position="472"/>
    </location>
</feature>
<feature type="coiled-coil region" evidence="1">
    <location>
        <begin position="47"/>
        <end position="102"/>
    </location>
</feature>
<dbReference type="GO" id="GO:0005737">
    <property type="term" value="C:cytoplasm"/>
    <property type="evidence" value="ECO:0007669"/>
    <property type="project" value="TreeGrafter"/>
</dbReference>
<name>A0A423SQ80_PENVA</name>
<evidence type="ECO:0000313" key="4">
    <source>
        <dbReference type="Proteomes" id="UP000283509"/>
    </source>
</evidence>
<evidence type="ECO:0000256" key="2">
    <source>
        <dbReference type="SAM" id="MobiDB-lite"/>
    </source>
</evidence>
<keyword evidence="1" id="KW-0175">Coiled coil</keyword>
<proteinExistence type="predicted"/>
<evidence type="ECO:0000256" key="1">
    <source>
        <dbReference type="SAM" id="Coils"/>
    </source>
</evidence>
<sequence length="540" mass="62142">MGSRVAVLQAARAQSDGDVTTLTRALHNTAWDRANLEKDKMSQDLFVERLTAALEREKVTLKTLREAIQEEKEVTKALDARARLQQEELEQLESEAVGVKRAWEANVLVLQKRSEDHAASYQHLEKLLAQQAGLKAEVYNTRKVVREEQMRHEKDSARLIAQERDVTRRRERLAVLREEAQQMAERHEGLLAIVDQLDQQYQLLKKEASEEARRLERVYGRVKSATERYRKMEDLALEKIGEHTAASKAALNLRKRVKEARAKCRMLEDDLVEREKYAADAALRASDGRAAVLALTSSRDEAQRVVDQLDADVSRFESDMRRGQEKISANQCAIDRLNKELAKVIEIAGGSEAPPAEREERRLRLLLQDRETERKVLEEEALTVQRQLLEAREAREALVQKTTRLQQELTVLRGRQTRLEGTVEREKGALREAQRRQERLLKAIATLDARLHQEKTAREAASRESEHTESDLLAKLQELELEASRRESEEEQQRRKKELTEGKLLEATQERAEWEKKVVEMRDAKDTLRKEVGTEATSTP</sequence>
<dbReference type="EMBL" id="QCYY01002959">
    <property type="protein sequence ID" value="ROT66324.1"/>
    <property type="molecule type" value="Genomic_DNA"/>
</dbReference>
<feature type="coiled-coil region" evidence="1">
    <location>
        <begin position="166"/>
        <end position="225"/>
    </location>
</feature>
<keyword evidence="4" id="KW-1185">Reference proteome</keyword>
<evidence type="ECO:0000313" key="3">
    <source>
        <dbReference type="EMBL" id="ROT66324.1"/>
    </source>
</evidence>
<organism evidence="3 4">
    <name type="scientific">Penaeus vannamei</name>
    <name type="common">Whiteleg shrimp</name>
    <name type="synonym">Litopenaeus vannamei</name>
    <dbReference type="NCBI Taxonomy" id="6689"/>
    <lineage>
        <taxon>Eukaryota</taxon>
        <taxon>Metazoa</taxon>
        <taxon>Ecdysozoa</taxon>
        <taxon>Arthropoda</taxon>
        <taxon>Crustacea</taxon>
        <taxon>Multicrustacea</taxon>
        <taxon>Malacostraca</taxon>
        <taxon>Eumalacostraca</taxon>
        <taxon>Eucarida</taxon>
        <taxon>Decapoda</taxon>
        <taxon>Dendrobranchiata</taxon>
        <taxon>Penaeoidea</taxon>
        <taxon>Penaeidae</taxon>
        <taxon>Penaeus</taxon>
    </lineage>
</organism>
<dbReference type="PANTHER" id="PTHR16275:SF8">
    <property type="entry name" value="COILED-COIL DOMAIN-CONTAINING PROTEIN 40"/>
    <property type="match status" value="1"/>
</dbReference>
<dbReference type="Proteomes" id="UP000283509">
    <property type="component" value="Unassembled WGS sequence"/>
</dbReference>
<dbReference type="AlphaFoldDB" id="A0A423SQ80"/>
<accession>A0A423SQ80</accession>
<reference evidence="3 4" key="1">
    <citation type="submission" date="2018-04" db="EMBL/GenBank/DDBJ databases">
        <authorList>
            <person name="Zhang X."/>
            <person name="Yuan J."/>
            <person name="Li F."/>
            <person name="Xiang J."/>
        </authorList>
    </citation>
    <scope>NUCLEOTIDE SEQUENCE [LARGE SCALE GENOMIC DNA]</scope>
    <source>
        <tissue evidence="3">Muscle</tissue>
    </source>
</reference>
<dbReference type="InterPro" id="IPR037386">
    <property type="entry name" value="CCDC40"/>
</dbReference>
<feature type="compositionally biased region" description="Basic and acidic residues" evidence="2">
    <location>
        <begin position="482"/>
        <end position="533"/>
    </location>
</feature>
<reference evidence="3 4" key="2">
    <citation type="submission" date="2019-01" db="EMBL/GenBank/DDBJ databases">
        <title>The decoding of complex shrimp genome reveals the adaptation for benthos swimmer, frequently molting mechanism and breeding impact on genome.</title>
        <authorList>
            <person name="Sun Y."/>
            <person name="Gao Y."/>
            <person name="Yu Y."/>
        </authorList>
    </citation>
    <scope>NUCLEOTIDE SEQUENCE [LARGE SCALE GENOMIC DNA]</scope>
    <source>
        <tissue evidence="3">Muscle</tissue>
    </source>
</reference>
<dbReference type="PANTHER" id="PTHR16275">
    <property type="entry name" value="COILED-COIL DOMAIN-CONTAINING PROTEIN 40"/>
    <property type="match status" value="1"/>
</dbReference>
<dbReference type="GO" id="GO:0035082">
    <property type="term" value="P:axoneme assembly"/>
    <property type="evidence" value="ECO:0007669"/>
    <property type="project" value="InterPro"/>
</dbReference>